<dbReference type="GO" id="GO:0031048">
    <property type="term" value="P:regulatory ncRNA-mediated heterochromatin formation"/>
    <property type="evidence" value="ECO:0007669"/>
    <property type="project" value="TreeGrafter"/>
</dbReference>
<organism evidence="4 5">
    <name type="scientific">Pseudomicrostroma glucosiphilum</name>
    <dbReference type="NCBI Taxonomy" id="1684307"/>
    <lineage>
        <taxon>Eukaryota</taxon>
        <taxon>Fungi</taxon>
        <taxon>Dikarya</taxon>
        <taxon>Basidiomycota</taxon>
        <taxon>Ustilaginomycotina</taxon>
        <taxon>Exobasidiomycetes</taxon>
        <taxon>Microstromatales</taxon>
        <taxon>Microstromatales incertae sedis</taxon>
        <taxon>Pseudomicrostroma</taxon>
    </lineage>
</organism>
<evidence type="ECO:0000313" key="5">
    <source>
        <dbReference type="Proteomes" id="UP000245942"/>
    </source>
</evidence>
<dbReference type="InterPro" id="IPR013243">
    <property type="entry name" value="SCA7_dom"/>
</dbReference>
<proteinExistence type="predicted"/>
<reference evidence="4 5" key="1">
    <citation type="journal article" date="2018" name="Mol. Biol. Evol.">
        <title>Broad Genomic Sampling Reveals a Smut Pathogenic Ancestry of the Fungal Clade Ustilaginomycotina.</title>
        <authorList>
            <person name="Kijpornyongpan T."/>
            <person name="Mondo S.J."/>
            <person name="Barry K."/>
            <person name="Sandor L."/>
            <person name="Lee J."/>
            <person name="Lipzen A."/>
            <person name="Pangilinan J."/>
            <person name="LaButti K."/>
            <person name="Hainaut M."/>
            <person name="Henrissat B."/>
            <person name="Grigoriev I.V."/>
            <person name="Spatafora J.W."/>
            <person name="Aime M.C."/>
        </authorList>
    </citation>
    <scope>NUCLEOTIDE SEQUENCE [LARGE SCALE GENOMIC DNA]</scope>
    <source>
        <strain evidence="4 5">MCA 4718</strain>
    </source>
</reference>
<dbReference type="EMBL" id="KZ819329">
    <property type="protein sequence ID" value="PWN20020.1"/>
    <property type="molecule type" value="Genomic_DNA"/>
</dbReference>
<evidence type="ECO:0000313" key="4">
    <source>
        <dbReference type="EMBL" id="PWN20020.1"/>
    </source>
</evidence>
<evidence type="ECO:0000256" key="2">
    <source>
        <dbReference type="SAM" id="MobiDB-lite"/>
    </source>
</evidence>
<feature type="domain" description="SCA7" evidence="3">
    <location>
        <begin position="165"/>
        <end position="231"/>
    </location>
</feature>
<gene>
    <name evidence="4" type="ORF">BCV69DRAFT_313224</name>
</gene>
<feature type="compositionally biased region" description="Polar residues" evidence="2">
    <location>
        <begin position="306"/>
        <end position="319"/>
    </location>
</feature>
<feature type="region of interest" description="Disordered" evidence="2">
    <location>
        <begin position="306"/>
        <end position="348"/>
    </location>
</feature>
<name>A0A316U4B1_9BASI</name>
<dbReference type="RefSeq" id="XP_025347180.1">
    <property type="nucleotide sequence ID" value="XM_025495011.1"/>
</dbReference>
<evidence type="ECO:0000259" key="3">
    <source>
        <dbReference type="PROSITE" id="PS51505"/>
    </source>
</evidence>
<accession>A0A316U4B1</accession>
<dbReference type="GO" id="GO:0000124">
    <property type="term" value="C:SAGA complex"/>
    <property type="evidence" value="ECO:0007669"/>
    <property type="project" value="InterPro"/>
</dbReference>
<dbReference type="PROSITE" id="PS51505">
    <property type="entry name" value="SCA7"/>
    <property type="match status" value="1"/>
</dbReference>
<dbReference type="GO" id="GO:1904802">
    <property type="term" value="P:RITS complex assembly"/>
    <property type="evidence" value="ECO:0007669"/>
    <property type="project" value="TreeGrafter"/>
</dbReference>
<protein>
    <submittedName>
        <fullName evidence="4">SCA7-domain-containing protein</fullName>
    </submittedName>
</protein>
<feature type="compositionally biased region" description="Polar residues" evidence="2">
    <location>
        <begin position="105"/>
        <end position="128"/>
    </location>
</feature>
<feature type="compositionally biased region" description="Low complexity" evidence="2">
    <location>
        <begin position="18"/>
        <end position="31"/>
    </location>
</feature>
<dbReference type="InterPro" id="IPR037804">
    <property type="entry name" value="SGF73"/>
</dbReference>
<dbReference type="OrthoDB" id="21678at2759"/>
<feature type="region of interest" description="Disordered" evidence="2">
    <location>
        <begin position="102"/>
        <end position="131"/>
    </location>
</feature>
<dbReference type="Pfam" id="PF08313">
    <property type="entry name" value="SCA7"/>
    <property type="match status" value="1"/>
</dbReference>
<dbReference type="Proteomes" id="UP000245942">
    <property type="component" value="Unassembled WGS sequence"/>
</dbReference>
<dbReference type="PANTHER" id="PTHR47805">
    <property type="entry name" value="SAGA-ASSOCIATED FACTOR 73"/>
    <property type="match status" value="1"/>
</dbReference>
<keyword evidence="1" id="KW-0175">Coiled coil</keyword>
<evidence type="ECO:0000256" key="1">
    <source>
        <dbReference type="SAM" id="Coils"/>
    </source>
</evidence>
<dbReference type="AlphaFoldDB" id="A0A316U4B1"/>
<feature type="compositionally biased region" description="Basic and acidic residues" evidence="2">
    <location>
        <begin position="239"/>
        <end position="254"/>
    </location>
</feature>
<dbReference type="GeneID" id="37016745"/>
<dbReference type="STRING" id="1684307.A0A316U4B1"/>
<dbReference type="PANTHER" id="PTHR47805:SF1">
    <property type="entry name" value="SAGA-ASSOCIATED FACTOR 73"/>
    <property type="match status" value="1"/>
</dbReference>
<dbReference type="GO" id="GO:0006357">
    <property type="term" value="P:regulation of transcription by RNA polymerase II"/>
    <property type="evidence" value="ECO:0007669"/>
    <property type="project" value="TreeGrafter"/>
</dbReference>
<dbReference type="Gene3D" id="6.10.140.1270">
    <property type="match status" value="1"/>
</dbReference>
<sequence length="487" mass="51818">MASHPSWDDIEAAVQSEPSSPSGSTGPRPTTWRSNDLDVTDLGPERLDDYIQVVKCADCNKPTLARYKDFHRANCQLIRAIRDGRASPSLLDPDRMKRKRAISEISDTPSQTDTGAYASASSSVSPQKKLTKKAARALEVEERRLARMEKKARKLREAEEAKNNRRRRGQALDVNRQCGVLNDNGQPCLRSLTCKTHSMGAKRSVQGRSKSYDDLLLEWQKANNPAFLAKLEKKEEEKAARAEEMRRSKKSDLKNKKKLSAKRREEGGDLASAQSKSRRLNLLLNGLDGKGGGLFNPDGSRRSFINIGSSTTANTNGEGSSRDRAAGSTIAGADGSGSGNGNASNAPSTLISNLLEEEDPYLENDLASHSTDSPRVRNELEALLVALRTRASDERVAPVPLARRTHHGMHTAQARSLLMLRQAFSVATSGGIGGTVGAGGVGGGAGLGAGRGAAEGGAAGAGTSGGFRPPPIVAGGGWGLGMFASHS</sequence>
<feature type="region of interest" description="Disordered" evidence="2">
    <location>
        <begin position="239"/>
        <end position="275"/>
    </location>
</feature>
<feature type="region of interest" description="Disordered" evidence="2">
    <location>
        <begin position="1"/>
        <end position="39"/>
    </location>
</feature>
<keyword evidence="5" id="KW-1185">Reference proteome</keyword>
<feature type="coiled-coil region" evidence="1">
    <location>
        <begin position="131"/>
        <end position="168"/>
    </location>
</feature>